<evidence type="ECO:0000313" key="8">
    <source>
        <dbReference type="Proteomes" id="UP000218811"/>
    </source>
</evidence>
<keyword evidence="8" id="KW-1185">Reference proteome</keyword>
<proteinExistence type="inferred from homology"/>
<evidence type="ECO:0000313" key="7">
    <source>
        <dbReference type="EMBL" id="PCH37872.1"/>
    </source>
</evidence>
<evidence type="ECO:0000256" key="3">
    <source>
        <dbReference type="ARBA" id="ARBA00035647"/>
    </source>
</evidence>
<evidence type="ECO:0000256" key="5">
    <source>
        <dbReference type="SAM" id="MobiDB-lite"/>
    </source>
</evidence>
<feature type="domain" description="Ribosomal protein mS38 C-terminal" evidence="6">
    <location>
        <begin position="205"/>
        <end position="238"/>
    </location>
</feature>
<dbReference type="PANTHER" id="PTHR32035">
    <property type="entry name" value="AURORA KINASE A-INTERACTING PROTEIN"/>
    <property type="match status" value="1"/>
</dbReference>
<feature type="compositionally biased region" description="Polar residues" evidence="5">
    <location>
        <begin position="57"/>
        <end position="81"/>
    </location>
</feature>
<dbReference type="GO" id="GO:0005739">
    <property type="term" value="C:mitochondrion"/>
    <property type="evidence" value="ECO:0007669"/>
    <property type="project" value="UniProtKB-SubCell"/>
</dbReference>
<dbReference type="OrthoDB" id="3268560at2759"/>
<organism evidence="7 8">
    <name type="scientific">Wolfiporia cocos (strain MD-104)</name>
    <name type="common">Brown rot fungus</name>
    <dbReference type="NCBI Taxonomy" id="742152"/>
    <lineage>
        <taxon>Eukaryota</taxon>
        <taxon>Fungi</taxon>
        <taxon>Dikarya</taxon>
        <taxon>Basidiomycota</taxon>
        <taxon>Agaricomycotina</taxon>
        <taxon>Agaricomycetes</taxon>
        <taxon>Polyporales</taxon>
        <taxon>Phaeolaceae</taxon>
        <taxon>Wolfiporia</taxon>
    </lineage>
</organism>
<feature type="compositionally biased region" description="Acidic residues" evidence="5">
    <location>
        <begin position="145"/>
        <end position="155"/>
    </location>
</feature>
<keyword evidence="2" id="KW-0496">Mitochondrion</keyword>
<feature type="compositionally biased region" description="Low complexity" evidence="5">
    <location>
        <begin position="33"/>
        <end position="45"/>
    </location>
</feature>
<comment type="similarity">
    <text evidence="3">Belongs to the mitochondrion-specific ribosomal protein mS38 family.</text>
</comment>
<evidence type="ECO:0000256" key="2">
    <source>
        <dbReference type="ARBA" id="ARBA00023128"/>
    </source>
</evidence>
<dbReference type="InterPro" id="IPR013177">
    <property type="entry name" value="Ribosomal_mS38_C"/>
</dbReference>
<protein>
    <recommendedName>
        <fullName evidence="4">Small ribosomal subunit protein mS38</fullName>
    </recommendedName>
</protein>
<dbReference type="SMART" id="SM01155">
    <property type="entry name" value="DUF1713"/>
    <property type="match status" value="1"/>
</dbReference>
<dbReference type="Proteomes" id="UP000218811">
    <property type="component" value="Unassembled WGS sequence"/>
</dbReference>
<evidence type="ECO:0000256" key="1">
    <source>
        <dbReference type="ARBA" id="ARBA00004173"/>
    </source>
</evidence>
<comment type="subcellular location">
    <subcellularLocation>
        <location evidence="1">Mitochondrion</location>
    </subcellularLocation>
</comment>
<dbReference type="STRING" id="742152.A0A2H3J6I3"/>
<gene>
    <name evidence="7" type="ORF">WOLCODRAFT_161115</name>
</gene>
<accession>A0A2H3J6I3</accession>
<dbReference type="PANTHER" id="PTHR32035:SF3">
    <property type="entry name" value="SMALL RIBOSOMAL SUBUNIT PROTEIN MS38"/>
    <property type="match status" value="1"/>
</dbReference>
<feature type="region of interest" description="Disordered" evidence="5">
    <location>
        <begin position="29"/>
        <end position="82"/>
    </location>
</feature>
<dbReference type="OMA" id="AMVVNRI"/>
<sequence>MAFLGHLLRQVPAARRAYSVFSKPGGGRYFNSAKPPKVAPAPTKVDTASPPGDASAKDQSTQPSSAAVTPEGSSTAPTMPSLTPFMPVHPAINAHDLRLHQFFSLHRPLLHVSQPASTIFESAPDTFTWPPAPPAETANVNNLEDPPEASPEEDADAARQLARALVVNRLGASIAWEDTLQKLGLDVTESRAEEVRAAETEFEVYMDSVKRKRRKKMKKHKLKKRRKLQRALRIKIGR</sequence>
<dbReference type="EMBL" id="KB467942">
    <property type="protein sequence ID" value="PCH37872.1"/>
    <property type="molecule type" value="Genomic_DNA"/>
</dbReference>
<dbReference type="Pfam" id="PF08213">
    <property type="entry name" value="COX24_C"/>
    <property type="match status" value="1"/>
</dbReference>
<name>A0A2H3J6I3_WOLCO</name>
<evidence type="ECO:0000259" key="6">
    <source>
        <dbReference type="SMART" id="SM01155"/>
    </source>
</evidence>
<dbReference type="AlphaFoldDB" id="A0A2H3J6I3"/>
<reference evidence="7 8" key="1">
    <citation type="journal article" date="2012" name="Science">
        <title>The Paleozoic origin of enzymatic lignin decomposition reconstructed from 31 fungal genomes.</title>
        <authorList>
            <person name="Floudas D."/>
            <person name="Binder M."/>
            <person name="Riley R."/>
            <person name="Barry K."/>
            <person name="Blanchette R.A."/>
            <person name="Henrissat B."/>
            <person name="Martinez A.T."/>
            <person name="Otillar R."/>
            <person name="Spatafora J.W."/>
            <person name="Yadav J.S."/>
            <person name="Aerts A."/>
            <person name="Benoit I."/>
            <person name="Boyd A."/>
            <person name="Carlson A."/>
            <person name="Copeland A."/>
            <person name="Coutinho P.M."/>
            <person name="de Vries R.P."/>
            <person name="Ferreira P."/>
            <person name="Findley K."/>
            <person name="Foster B."/>
            <person name="Gaskell J."/>
            <person name="Glotzer D."/>
            <person name="Gorecki P."/>
            <person name="Heitman J."/>
            <person name="Hesse C."/>
            <person name="Hori C."/>
            <person name="Igarashi K."/>
            <person name="Jurgens J.A."/>
            <person name="Kallen N."/>
            <person name="Kersten P."/>
            <person name="Kohler A."/>
            <person name="Kuees U."/>
            <person name="Kumar T.K.A."/>
            <person name="Kuo A."/>
            <person name="LaButti K."/>
            <person name="Larrondo L.F."/>
            <person name="Lindquist E."/>
            <person name="Ling A."/>
            <person name="Lombard V."/>
            <person name="Lucas S."/>
            <person name="Lundell T."/>
            <person name="Martin R."/>
            <person name="McLaughlin D.J."/>
            <person name="Morgenstern I."/>
            <person name="Morin E."/>
            <person name="Murat C."/>
            <person name="Nagy L.G."/>
            <person name="Nolan M."/>
            <person name="Ohm R.A."/>
            <person name="Patyshakuliyeva A."/>
            <person name="Rokas A."/>
            <person name="Ruiz-Duenas F.J."/>
            <person name="Sabat G."/>
            <person name="Salamov A."/>
            <person name="Samejima M."/>
            <person name="Schmutz J."/>
            <person name="Slot J.C."/>
            <person name="St John F."/>
            <person name="Stenlid J."/>
            <person name="Sun H."/>
            <person name="Sun S."/>
            <person name="Syed K."/>
            <person name="Tsang A."/>
            <person name="Wiebenga A."/>
            <person name="Young D."/>
            <person name="Pisabarro A."/>
            <person name="Eastwood D.C."/>
            <person name="Martin F."/>
            <person name="Cullen D."/>
            <person name="Grigoriev I.V."/>
            <person name="Hibbett D.S."/>
        </authorList>
    </citation>
    <scope>NUCLEOTIDE SEQUENCE [LARGE SCALE GENOMIC DNA]</scope>
    <source>
        <strain evidence="7 8">MD-104</strain>
    </source>
</reference>
<evidence type="ECO:0000256" key="4">
    <source>
        <dbReference type="ARBA" id="ARBA00035682"/>
    </source>
</evidence>
<feature type="region of interest" description="Disordered" evidence="5">
    <location>
        <begin position="123"/>
        <end position="156"/>
    </location>
</feature>